<feature type="compositionally biased region" description="Low complexity" evidence="1">
    <location>
        <begin position="310"/>
        <end position="328"/>
    </location>
</feature>
<evidence type="ECO:0000313" key="2">
    <source>
        <dbReference type="EMBL" id="EWM24113.1"/>
    </source>
</evidence>
<feature type="compositionally biased region" description="Basic and acidic residues" evidence="1">
    <location>
        <begin position="248"/>
        <end position="267"/>
    </location>
</feature>
<feature type="region of interest" description="Disordered" evidence="1">
    <location>
        <begin position="310"/>
        <end position="345"/>
    </location>
</feature>
<organism evidence="2 3">
    <name type="scientific">Nannochloropsis gaditana</name>
    <dbReference type="NCBI Taxonomy" id="72520"/>
    <lineage>
        <taxon>Eukaryota</taxon>
        <taxon>Sar</taxon>
        <taxon>Stramenopiles</taxon>
        <taxon>Ochrophyta</taxon>
        <taxon>Eustigmatophyceae</taxon>
        <taxon>Eustigmatales</taxon>
        <taxon>Monodopsidaceae</taxon>
        <taxon>Nannochloropsis</taxon>
    </lineage>
</organism>
<feature type="region of interest" description="Disordered" evidence="1">
    <location>
        <begin position="223"/>
        <end position="280"/>
    </location>
</feature>
<accession>W7TKV8</accession>
<protein>
    <submittedName>
        <fullName evidence="2">Uncharacterized protein</fullName>
    </submittedName>
</protein>
<reference evidence="2 3" key="1">
    <citation type="journal article" date="2014" name="Mol. Plant">
        <title>Chromosome Scale Genome Assembly and Transcriptome Profiling of Nannochloropsis gaditana in Nitrogen Depletion.</title>
        <authorList>
            <person name="Corteggiani Carpinelli E."/>
            <person name="Telatin A."/>
            <person name="Vitulo N."/>
            <person name="Forcato C."/>
            <person name="D'Angelo M."/>
            <person name="Schiavon R."/>
            <person name="Vezzi A."/>
            <person name="Giacometti G.M."/>
            <person name="Morosinotto T."/>
            <person name="Valle G."/>
        </authorList>
    </citation>
    <scope>NUCLEOTIDE SEQUENCE [LARGE SCALE GENOMIC DNA]</scope>
    <source>
        <strain evidence="2 3">B-31</strain>
    </source>
</reference>
<dbReference type="Proteomes" id="UP000019335">
    <property type="component" value="Chromosome 14"/>
</dbReference>
<evidence type="ECO:0000313" key="3">
    <source>
        <dbReference type="Proteomes" id="UP000019335"/>
    </source>
</evidence>
<proteinExistence type="predicted"/>
<dbReference type="OrthoDB" id="166803at2759"/>
<keyword evidence="3" id="KW-1185">Reference proteome</keyword>
<evidence type="ECO:0000256" key="1">
    <source>
        <dbReference type="SAM" id="MobiDB-lite"/>
    </source>
</evidence>
<dbReference type="EMBL" id="AZIL01001361">
    <property type="protein sequence ID" value="EWM24113.1"/>
    <property type="molecule type" value="Genomic_DNA"/>
</dbReference>
<gene>
    <name evidence="2" type="ORF">Naga_101247g1</name>
</gene>
<comment type="caution">
    <text evidence="2">The sequence shown here is derived from an EMBL/GenBank/DDBJ whole genome shotgun (WGS) entry which is preliminary data.</text>
</comment>
<sequence>MPSFSPSLPPSLPFPLLLPDTLFLQPFFIPYTRSLSYDCCSLIKALRHLEVPSLSQSLILSPSLPPTLPPALPPSLPPSLPHAPSSVSIFDFLVGIFAGSLKPYFLDAYLGVWGKDLLSVNEAGGEGGGGVDIAQTVILSGTFFLLVLVGALAGQIAGRAFDEAKQEALMTVPLKEGETEAQWDWWTMMGVERPKGNVWTEEWGRLETAVEDEWKKLMEDLAAQEEETGERQRDRISPHPASYTTRRGGKEGKGREEQEIPGGKDEDILAVVPPNTPEGTVHRTSVASQLVGILLFPFVLLGGATGRLSEALSSSPSRLSTLAASSAPSEEEGEEGVDIPPPSLQ</sequence>
<name>W7TKV8_9STRA</name>
<dbReference type="AlphaFoldDB" id="W7TKV8"/>